<gene>
    <name evidence="2" type="ORF">MNBD_CHLOROFLEXI01-4896</name>
</gene>
<sequence length="221" mass="23586">MILAIDTATRWLGMALHDGTAVLAEVGWRCFNNHTIELTPGLQEMMQRANVSVADLSGIAVAIGPGSYTGLRIGLSVAKGLALANQTPLIGVPTLDILAAAFGPFPGQLMLVAEAGRTRVCVAAYEWQNGRGWQADIPPTIETWESLLAPLEGRITFAGEITEQAVKQIKAANKTFQIALPTTAVRRAGYLAELGWERLRAGAVDDPQTIAPIYLRDPAGN</sequence>
<evidence type="ECO:0000313" key="2">
    <source>
        <dbReference type="EMBL" id="VAW31270.1"/>
    </source>
</evidence>
<dbReference type="InterPro" id="IPR000905">
    <property type="entry name" value="Gcp-like_dom"/>
</dbReference>
<dbReference type="PANTHER" id="PTHR11735:SF11">
    <property type="entry name" value="TRNA THREONYLCARBAMOYLADENOSINE BIOSYNTHESIS PROTEIN TSAB"/>
    <property type="match status" value="1"/>
</dbReference>
<dbReference type="PANTHER" id="PTHR11735">
    <property type="entry name" value="TRNA N6-ADENOSINE THREONYLCARBAMOYLTRANSFERASE"/>
    <property type="match status" value="1"/>
</dbReference>
<dbReference type="Gene3D" id="3.30.420.40">
    <property type="match status" value="2"/>
</dbReference>
<dbReference type="InterPro" id="IPR022496">
    <property type="entry name" value="T6A_TsaB"/>
</dbReference>
<evidence type="ECO:0000259" key="1">
    <source>
        <dbReference type="Pfam" id="PF00814"/>
    </source>
</evidence>
<name>A0A3B0UQ49_9ZZZZ</name>
<dbReference type="EMBL" id="UOEU01000189">
    <property type="protein sequence ID" value="VAW31270.1"/>
    <property type="molecule type" value="Genomic_DNA"/>
</dbReference>
<accession>A0A3B0UQ49</accession>
<proteinExistence type="predicted"/>
<dbReference type="InterPro" id="IPR043129">
    <property type="entry name" value="ATPase_NBD"/>
</dbReference>
<dbReference type="CDD" id="cd24032">
    <property type="entry name" value="ASKHA_NBD_TsaB"/>
    <property type="match status" value="1"/>
</dbReference>
<reference evidence="2" key="1">
    <citation type="submission" date="2018-06" db="EMBL/GenBank/DDBJ databases">
        <authorList>
            <person name="Zhirakovskaya E."/>
        </authorList>
    </citation>
    <scope>NUCLEOTIDE SEQUENCE</scope>
</reference>
<dbReference type="Pfam" id="PF00814">
    <property type="entry name" value="TsaD"/>
    <property type="match status" value="1"/>
</dbReference>
<organism evidence="2">
    <name type="scientific">hydrothermal vent metagenome</name>
    <dbReference type="NCBI Taxonomy" id="652676"/>
    <lineage>
        <taxon>unclassified sequences</taxon>
        <taxon>metagenomes</taxon>
        <taxon>ecological metagenomes</taxon>
    </lineage>
</organism>
<dbReference type="GO" id="GO:0005829">
    <property type="term" value="C:cytosol"/>
    <property type="evidence" value="ECO:0007669"/>
    <property type="project" value="TreeGrafter"/>
</dbReference>
<dbReference type="NCBIfam" id="TIGR03725">
    <property type="entry name" value="T6A_YeaZ"/>
    <property type="match status" value="1"/>
</dbReference>
<dbReference type="AlphaFoldDB" id="A0A3B0UQ49"/>
<protein>
    <submittedName>
        <fullName evidence="2">tRNA threonylcarbamoyladenosine biosynthesis protein TsaB</fullName>
    </submittedName>
</protein>
<feature type="domain" description="Gcp-like" evidence="1">
    <location>
        <begin position="32"/>
        <end position="131"/>
    </location>
</feature>
<dbReference type="SUPFAM" id="SSF53067">
    <property type="entry name" value="Actin-like ATPase domain"/>
    <property type="match status" value="1"/>
</dbReference>
<dbReference type="GO" id="GO:0002949">
    <property type="term" value="P:tRNA threonylcarbamoyladenosine modification"/>
    <property type="evidence" value="ECO:0007669"/>
    <property type="project" value="InterPro"/>
</dbReference>